<keyword evidence="8" id="KW-0443">Lipid metabolism</keyword>
<evidence type="ECO:0000256" key="11">
    <source>
        <dbReference type="ARBA" id="ARBA00024006"/>
    </source>
</evidence>
<dbReference type="InterPro" id="IPR020841">
    <property type="entry name" value="PKS_Beta-ketoAc_synthase_dom"/>
</dbReference>
<comment type="pathway">
    <text evidence="1 14">Lipid metabolism; fatty acid biosynthesis.</text>
</comment>
<evidence type="ECO:0000256" key="8">
    <source>
        <dbReference type="ARBA" id="ARBA00023098"/>
    </source>
</evidence>
<dbReference type="NCBIfam" id="NF005589">
    <property type="entry name" value="PRK07314.1"/>
    <property type="match status" value="1"/>
</dbReference>
<name>A0AAU6S7L8_9MICO</name>
<feature type="active site" description="For beta-ketoacyl synthase activity" evidence="15">
    <location>
        <position position="163"/>
    </location>
</feature>
<evidence type="ECO:0000256" key="4">
    <source>
        <dbReference type="ARBA" id="ARBA00014657"/>
    </source>
</evidence>
<evidence type="ECO:0000256" key="14">
    <source>
        <dbReference type="PIRNR" id="PIRNR000447"/>
    </source>
</evidence>
<proteinExistence type="inferred from homology"/>
<evidence type="ECO:0000256" key="15">
    <source>
        <dbReference type="PIRSR" id="PIRSR000447-1"/>
    </source>
</evidence>
<dbReference type="EMBL" id="CP151632">
    <property type="protein sequence ID" value="WZO32860.1"/>
    <property type="molecule type" value="Genomic_DNA"/>
</dbReference>
<dbReference type="InterPro" id="IPR016039">
    <property type="entry name" value="Thiolase-like"/>
</dbReference>
<dbReference type="RefSeq" id="WP_349427469.1">
    <property type="nucleotide sequence ID" value="NZ_CP151632.1"/>
</dbReference>
<evidence type="ECO:0000259" key="17">
    <source>
        <dbReference type="PROSITE" id="PS52004"/>
    </source>
</evidence>
<evidence type="ECO:0000256" key="12">
    <source>
        <dbReference type="ARBA" id="ARBA00047318"/>
    </source>
</evidence>
<keyword evidence="7" id="KW-0276">Fatty acid metabolism</keyword>
<dbReference type="FunFam" id="3.40.47.10:FF:000018">
    <property type="entry name" value="3-oxoacyl-[acyl-carrier-protein] synthase 2"/>
    <property type="match status" value="1"/>
</dbReference>
<dbReference type="GO" id="GO:0004315">
    <property type="term" value="F:3-oxoacyl-[acyl-carrier-protein] synthase activity"/>
    <property type="evidence" value="ECO:0007669"/>
    <property type="project" value="UniProtKB-EC"/>
</dbReference>
<dbReference type="Gene3D" id="3.40.47.10">
    <property type="match status" value="2"/>
</dbReference>
<keyword evidence="5 14" id="KW-0444">Lipid biosynthesis</keyword>
<dbReference type="InterPro" id="IPR014030">
    <property type="entry name" value="Ketoacyl_synth_N"/>
</dbReference>
<dbReference type="CDD" id="cd00834">
    <property type="entry name" value="KAS_I_II"/>
    <property type="match status" value="1"/>
</dbReference>
<evidence type="ECO:0000256" key="5">
    <source>
        <dbReference type="ARBA" id="ARBA00022516"/>
    </source>
</evidence>
<dbReference type="SUPFAM" id="SSF53901">
    <property type="entry name" value="Thiolase-like"/>
    <property type="match status" value="2"/>
</dbReference>
<keyword evidence="10 14" id="KW-0012">Acyltransferase</keyword>
<sequence length="412" mass="42825">MSNSRIVVTGIGASSPLGGTAPESWSALLEGVSGARTLEHDWVEKYQLPVTFAAEAKVRPDTVLERPIAKRLDPSSQFALVAAMEAWADAGSPEIEPERLGVDFATGIGGLHTLLDGWDTLREKGPRRVLPMTVPMLMPNAAAGNLSLHFNARAYARTVASACASSTESIVNAIEHIRAGYADVVIAGGTESVIHPVTIAAFSSMQALSRRNDDPPTASRPCSVDRDGFVMGEGAAVLILETEEHARARGAKIYAVAAGGGVTADSYHITANDPEGLGASRAVRLALEMAGASADDVTHINAHATSTPVGDPNEYTALRSVFGDRIDEIPVSATKASTGHLLGGTGALEAIFTVLALQDRVAPPTINLTTQDPEVPFRISGTPTPLGDGPHLAISNSFGFGGHNAVAAFASI</sequence>
<dbReference type="PROSITE" id="PS52004">
    <property type="entry name" value="KS3_2"/>
    <property type="match status" value="1"/>
</dbReference>
<keyword evidence="9 14" id="KW-0275">Fatty acid biosynthesis</keyword>
<evidence type="ECO:0000256" key="6">
    <source>
        <dbReference type="ARBA" id="ARBA00022679"/>
    </source>
</evidence>
<evidence type="ECO:0000256" key="1">
    <source>
        <dbReference type="ARBA" id="ARBA00005194"/>
    </source>
</evidence>
<dbReference type="InterPro" id="IPR017568">
    <property type="entry name" value="3-oxoacyl-ACP_synth-2"/>
</dbReference>
<evidence type="ECO:0000256" key="3">
    <source>
        <dbReference type="ARBA" id="ARBA00012356"/>
    </source>
</evidence>
<evidence type="ECO:0000256" key="13">
    <source>
        <dbReference type="ARBA" id="ARBA00047659"/>
    </source>
</evidence>
<evidence type="ECO:0000313" key="18">
    <source>
        <dbReference type="EMBL" id="WZO32860.1"/>
    </source>
</evidence>
<comment type="catalytic activity">
    <reaction evidence="13 14">
        <text>a fatty acyl-[ACP] + malonyl-[ACP] + H(+) = a 3-oxoacyl-[ACP] + holo-[ACP] + CO2</text>
        <dbReference type="Rhea" id="RHEA:22836"/>
        <dbReference type="Rhea" id="RHEA-COMP:9623"/>
        <dbReference type="Rhea" id="RHEA-COMP:9685"/>
        <dbReference type="Rhea" id="RHEA-COMP:9916"/>
        <dbReference type="Rhea" id="RHEA-COMP:14125"/>
        <dbReference type="ChEBI" id="CHEBI:15378"/>
        <dbReference type="ChEBI" id="CHEBI:16526"/>
        <dbReference type="ChEBI" id="CHEBI:64479"/>
        <dbReference type="ChEBI" id="CHEBI:78449"/>
        <dbReference type="ChEBI" id="CHEBI:78776"/>
        <dbReference type="ChEBI" id="CHEBI:138651"/>
    </reaction>
</comment>
<reference evidence="18" key="1">
    <citation type="submission" date="2024-04" db="EMBL/GenBank/DDBJ databases">
        <authorList>
            <person name="Roder T."/>
            <person name="Oberhansli S."/>
            <person name="Kreuzer M."/>
        </authorList>
    </citation>
    <scope>NUCLEOTIDE SEQUENCE</scope>
    <source>
        <strain evidence="18">LWS13-1.2</strain>
    </source>
</reference>
<keyword evidence="6 14" id="KW-0808">Transferase</keyword>
<dbReference type="PANTHER" id="PTHR11712:SF336">
    <property type="entry name" value="3-OXOACYL-[ACYL-CARRIER-PROTEIN] SYNTHASE, MITOCHONDRIAL"/>
    <property type="match status" value="1"/>
</dbReference>
<comment type="similarity">
    <text evidence="2 14 16">Belongs to the thiolase-like superfamily. Beta-ketoacyl-ACP synthases family.</text>
</comment>
<comment type="catalytic activity">
    <reaction evidence="12 14">
        <text>(9Z)-hexadecenoyl-[ACP] + malonyl-[ACP] + H(+) = 3-oxo-(11Z)-octadecenoyl-[ACP] + holo-[ACP] + CO2</text>
        <dbReference type="Rhea" id="RHEA:55040"/>
        <dbReference type="Rhea" id="RHEA-COMP:9623"/>
        <dbReference type="Rhea" id="RHEA-COMP:9685"/>
        <dbReference type="Rhea" id="RHEA-COMP:10800"/>
        <dbReference type="Rhea" id="RHEA-COMP:14074"/>
        <dbReference type="ChEBI" id="CHEBI:15378"/>
        <dbReference type="ChEBI" id="CHEBI:16526"/>
        <dbReference type="ChEBI" id="CHEBI:64479"/>
        <dbReference type="ChEBI" id="CHEBI:78449"/>
        <dbReference type="ChEBI" id="CHEBI:83989"/>
        <dbReference type="ChEBI" id="CHEBI:138538"/>
        <dbReference type="EC" id="2.3.1.179"/>
    </reaction>
</comment>
<dbReference type="Pfam" id="PF02801">
    <property type="entry name" value="Ketoacyl-synt_C"/>
    <property type="match status" value="1"/>
</dbReference>
<dbReference type="InterPro" id="IPR014031">
    <property type="entry name" value="Ketoacyl_synth_C"/>
</dbReference>
<dbReference type="InterPro" id="IPR000794">
    <property type="entry name" value="Beta-ketoacyl_synthase"/>
</dbReference>
<dbReference type="SMART" id="SM00825">
    <property type="entry name" value="PKS_KS"/>
    <property type="match status" value="1"/>
</dbReference>
<dbReference type="GO" id="GO:0006633">
    <property type="term" value="P:fatty acid biosynthetic process"/>
    <property type="evidence" value="ECO:0007669"/>
    <property type="project" value="UniProtKB-KW"/>
</dbReference>
<evidence type="ECO:0000256" key="9">
    <source>
        <dbReference type="ARBA" id="ARBA00023160"/>
    </source>
</evidence>
<evidence type="ECO:0000256" key="10">
    <source>
        <dbReference type="ARBA" id="ARBA00023315"/>
    </source>
</evidence>
<gene>
    <name evidence="18" type="ORF">MRBLWS13_000467</name>
</gene>
<comment type="function">
    <text evidence="11 14">Involved in the type II fatty acid elongation cycle. Catalyzes the elongation of a wide range of acyl-ACP by the addition of two carbons from malonyl-ACP to an acyl acceptor. Can efficiently catalyze the conversion of palmitoleoyl-ACP (cis-hexadec-9-enoyl-ACP) to cis-vaccenoyl-ACP (cis-octadec-11-enoyl-ACP), an essential step in the thermal regulation of fatty acid composition.</text>
</comment>
<dbReference type="PIRSF" id="PIRSF000447">
    <property type="entry name" value="KAS_II"/>
    <property type="match status" value="1"/>
</dbReference>
<dbReference type="AlphaFoldDB" id="A0AAU6S7L8"/>
<accession>A0AAU6S7L8</accession>
<dbReference type="Pfam" id="PF00109">
    <property type="entry name" value="ketoacyl-synt"/>
    <property type="match status" value="1"/>
</dbReference>
<dbReference type="PANTHER" id="PTHR11712">
    <property type="entry name" value="POLYKETIDE SYNTHASE-RELATED"/>
    <property type="match status" value="1"/>
</dbReference>
<feature type="domain" description="Ketosynthase family 3 (KS3)" evidence="17">
    <location>
        <begin position="3"/>
        <end position="411"/>
    </location>
</feature>
<protein>
    <recommendedName>
        <fullName evidence="4 14">3-oxoacyl-[acyl-carrier-protein] synthase 2</fullName>
        <ecNumber evidence="3 14">2.3.1.179</ecNumber>
    </recommendedName>
</protein>
<organism evidence="18">
    <name type="scientific">Microbacterium sp. LWS13-1.2</name>
    <dbReference type="NCBI Taxonomy" id="3135264"/>
    <lineage>
        <taxon>Bacteria</taxon>
        <taxon>Bacillati</taxon>
        <taxon>Actinomycetota</taxon>
        <taxon>Actinomycetes</taxon>
        <taxon>Micrococcales</taxon>
        <taxon>Microbacteriaceae</taxon>
        <taxon>Microbacterium</taxon>
    </lineage>
</organism>
<evidence type="ECO:0000256" key="2">
    <source>
        <dbReference type="ARBA" id="ARBA00008467"/>
    </source>
</evidence>
<evidence type="ECO:0000256" key="16">
    <source>
        <dbReference type="RuleBase" id="RU003694"/>
    </source>
</evidence>
<evidence type="ECO:0000256" key="7">
    <source>
        <dbReference type="ARBA" id="ARBA00022832"/>
    </source>
</evidence>
<dbReference type="EC" id="2.3.1.179" evidence="3 14"/>
<dbReference type="GO" id="GO:0005829">
    <property type="term" value="C:cytosol"/>
    <property type="evidence" value="ECO:0007669"/>
    <property type="project" value="TreeGrafter"/>
</dbReference>